<reference evidence="2" key="1">
    <citation type="submission" date="2020-11" db="EMBL/GenBank/DDBJ databases">
        <title>Nocardioides sp. nov., isolated from Soil of Cynanchum wilfordii Hemsley rhizosphere.</title>
        <authorList>
            <person name="Lee J.-S."/>
            <person name="Suh M.K."/>
            <person name="Kim J.-S."/>
        </authorList>
    </citation>
    <scope>NUCLEOTIDE SEQUENCE</scope>
    <source>
        <strain evidence="2">KCTC 19275</strain>
    </source>
</reference>
<keyword evidence="1" id="KW-0812">Transmembrane</keyword>
<gene>
    <name evidence="2" type="ORF">ISU07_15335</name>
</gene>
<feature type="transmembrane region" description="Helical" evidence="1">
    <location>
        <begin position="42"/>
        <end position="62"/>
    </location>
</feature>
<dbReference type="Proteomes" id="UP000640489">
    <property type="component" value="Unassembled WGS sequence"/>
</dbReference>
<keyword evidence="3" id="KW-1185">Reference proteome</keyword>
<proteinExistence type="predicted"/>
<sequence>MNARTHRRRTPRRPLWSTRIWPFVAGAATAVGMFVAGRTLGLLPLVLVYLALSMFALATIWGISLETGMELPSAVRWSLYASLAVLVLVGLCQLHPLYGLLAGVAVGVTSPAALTLLSRARAARRKQRSERTARQAPGVLVDKALLDRRFQEIVSQLTESGFPES</sequence>
<keyword evidence="1" id="KW-1133">Transmembrane helix</keyword>
<feature type="transmembrane region" description="Helical" evidence="1">
    <location>
        <begin position="97"/>
        <end position="118"/>
    </location>
</feature>
<comment type="caution">
    <text evidence="2">The sequence shown here is derived from an EMBL/GenBank/DDBJ whole genome shotgun (WGS) entry which is preliminary data.</text>
</comment>
<accession>A0A930YLD1</accession>
<dbReference type="RefSeq" id="WP_194707688.1">
    <property type="nucleotide sequence ID" value="NZ_JADKPN010000009.1"/>
</dbReference>
<organism evidence="2 3">
    <name type="scientific">Nocardioides islandensis</name>
    <dbReference type="NCBI Taxonomy" id="433663"/>
    <lineage>
        <taxon>Bacteria</taxon>
        <taxon>Bacillati</taxon>
        <taxon>Actinomycetota</taxon>
        <taxon>Actinomycetes</taxon>
        <taxon>Propionibacteriales</taxon>
        <taxon>Nocardioidaceae</taxon>
        <taxon>Nocardioides</taxon>
    </lineage>
</organism>
<dbReference type="AlphaFoldDB" id="A0A930YLD1"/>
<evidence type="ECO:0000313" key="3">
    <source>
        <dbReference type="Proteomes" id="UP000640489"/>
    </source>
</evidence>
<feature type="transmembrane region" description="Helical" evidence="1">
    <location>
        <begin position="20"/>
        <end position="36"/>
    </location>
</feature>
<feature type="transmembrane region" description="Helical" evidence="1">
    <location>
        <begin position="74"/>
        <end position="91"/>
    </location>
</feature>
<evidence type="ECO:0000313" key="2">
    <source>
        <dbReference type="EMBL" id="MBF4764505.1"/>
    </source>
</evidence>
<name>A0A930YLD1_9ACTN</name>
<protein>
    <submittedName>
        <fullName evidence="2">Uncharacterized protein</fullName>
    </submittedName>
</protein>
<dbReference type="EMBL" id="JADKPN010000009">
    <property type="protein sequence ID" value="MBF4764505.1"/>
    <property type="molecule type" value="Genomic_DNA"/>
</dbReference>
<evidence type="ECO:0000256" key="1">
    <source>
        <dbReference type="SAM" id="Phobius"/>
    </source>
</evidence>
<keyword evidence="1" id="KW-0472">Membrane</keyword>